<evidence type="ECO:0000313" key="3">
    <source>
        <dbReference type="Proteomes" id="UP000233556"/>
    </source>
</evidence>
<dbReference type="EMBL" id="KZ505647">
    <property type="protein sequence ID" value="PKU48745.1"/>
    <property type="molecule type" value="Genomic_DNA"/>
</dbReference>
<name>A0A2I0URR7_LIMLA</name>
<keyword evidence="3" id="KW-1185">Reference proteome</keyword>
<protein>
    <submittedName>
        <fullName evidence="2">Uncharacterized protein</fullName>
    </submittedName>
</protein>
<dbReference type="AlphaFoldDB" id="A0A2I0URR7"/>
<feature type="compositionally biased region" description="Basic and acidic residues" evidence="1">
    <location>
        <begin position="78"/>
        <end position="99"/>
    </location>
</feature>
<organism evidence="2 3">
    <name type="scientific">Limosa lapponica baueri</name>
    <dbReference type="NCBI Taxonomy" id="1758121"/>
    <lineage>
        <taxon>Eukaryota</taxon>
        <taxon>Metazoa</taxon>
        <taxon>Chordata</taxon>
        <taxon>Craniata</taxon>
        <taxon>Vertebrata</taxon>
        <taxon>Euteleostomi</taxon>
        <taxon>Archelosauria</taxon>
        <taxon>Archosauria</taxon>
        <taxon>Dinosauria</taxon>
        <taxon>Saurischia</taxon>
        <taxon>Theropoda</taxon>
        <taxon>Coelurosauria</taxon>
        <taxon>Aves</taxon>
        <taxon>Neognathae</taxon>
        <taxon>Neoaves</taxon>
        <taxon>Charadriiformes</taxon>
        <taxon>Scolopacidae</taxon>
        <taxon>Limosa</taxon>
    </lineage>
</organism>
<gene>
    <name evidence="2" type="ORF">llap_921</name>
</gene>
<dbReference type="Proteomes" id="UP000233556">
    <property type="component" value="Unassembled WGS sequence"/>
</dbReference>
<feature type="region of interest" description="Disordered" evidence="1">
    <location>
        <begin position="78"/>
        <end position="103"/>
    </location>
</feature>
<dbReference type="OrthoDB" id="5983862at2759"/>
<proteinExistence type="predicted"/>
<evidence type="ECO:0000313" key="2">
    <source>
        <dbReference type="EMBL" id="PKU48745.1"/>
    </source>
</evidence>
<dbReference type="PANTHER" id="PTHR33332">
    <property type="entry name" value="REVERSE TRANSCRIPTASE DOMAIN-CONTAINING PROTEIN"/>
    <property type="match status" value="1"/>
</dbReference>
<sequence length="247" mass="29875">MDLLEWLQKRDTKMTRGLEHLPYEDRLRELGLFSLEKRRLWGDLITTFQYLKGPYRRDGEGLFMRECSDRTRELDIPFQERYEPDGKSPEEKSKNDQRLKKPPMAYKETLKKARLLLIVAALKIQRHRQYKPGKHPLTIYDSIVSTQVERSMFWKYLLYSISLEKIANRTLGCIRRIMASRSREVILPLYYALVRPHLEYCVQLWSPQHRKDMDLLEWLQRRDTKMTRGMEYLPYEERLRELGLFSL</sequence>
<reference evidence="3" key="2">
    <citation type="submission" date="2017-12" db="EMBL/GenBank/DDBJ databases">
        <title>Genome sequence of the Bar-tailed Godwit (Limosa lapponica baueri).</title>
        <authorList>
            <person name="Lima N.C.B."/>
            <person name="Parody-Merino A.M."/>
            <person name="Battley P.F."/>
            <person name="Fidler A.E."/>
            <person name="Prosdocimi F."/>
        </authorList>
    </citation>
    <scope>NUCLEOTIDE SEQUENCE [LARGE SCALE GENOMIC DNA]</scope>
</reference>
<evidence type="ECO:0000256" key="1">
    <source>
        <dbReference type="SAM" id="MobiDB-lite"/>
    </source>
</evidence>
<reference evidence="3" key="1">
    <citation type="submission" date="2017-11" db="EMBL/GenBank/DDBJ databases">
        <authorList>
            <person name="Lima N.C."/>
            <person name="Parody-Merino A.M."/>
            <person name="Battley P.F."/>
            <person name="Fidler A.E."/>
            <person name="Prosdocimi F."/>
        </authorList>
    </citation>
    <scope>NUCLEOTIDE SEQUENCE [LARGE SCALE GENOMIC DNA]</scope>
</reference>
<accession>A0A2I0URR7</accession>